<keyword evidence="4" id="KW-0804">Transcription</keyword>
<name>A0A084IMQ0_SALHC</name>
<evidence type="ECO:0000256" key="4">
    <source>
        <dbReference type="ARBA" id="ARBA00023163"/>
    </source>
</evidence>
<dbReference type="AlphaFoldDB" id="A0A084IMQ0"/>
<dbReference type="InterPro" id="IPR009057">
    <property type="entry name" value="Homeodomain-like_sf"/>
</dbReference>
<keyword evidence="8" id="KW-1185">Reference proteome</keyword>
<dbReference type="PANTHER" id="PTHR30055">
    <property type="entry name" value="HTH-TYPE TRANSCRIPTIONAL REGULATOR RUTR"/>
    <property type="match status" value="1"/>
</dbReference>
<keyword evidence="1" id="KW-0678">Repressor</keyword>
<proteinExistence type="predicted"/>
<dbReference type="Pfam" id="PF00440">
    <property type="entry name" value="TetR_N"/>
    <property type="match status" value="1"/>
</dbReference>
<evidence type="ECO:0000259" key="6">
    <source>
        <dbReference type="PROSITE" id="PS50977"/>
    </source>
</evidence>
<gene>
    <name evidence="7" type="ORF">C41B8_06807</name>
</gene>
<evidence type="ECO:0000313" key="8">
    <source>
        <dbReference type="Proteomes" id="UP000028302"/>
    </source>
</evidence>
<sequence length="202" mass="21570">MSRRHDSDETRTRILAAAVRCVARRGVRGLRMADVGREAGVSSGLLYYHFADRDGLLAATLAHVNDTAAAGRSSNEVAGRSALIDNLVDEISDDPEVRDHAAAWHEINASAVFDERLAAPLRETTADWQARIANALVATAPADAPCDRETAEAEAVIVTALVDGLLQRWLTGRLSTNDARALLRRALIQQFGGSAAGSNACN</sequence>
<keyword evidence="3 5" id="KW-0238">DNA-binding</keyword>
<reference evidence="7 8" key="1">
    <citation type="submission" date="2013-03" db="EMBL/GenBank/DDBJ databases">
        <title>Salinisphaera hydrothermalis C41B8 Genome Sequencing.</title>
        <authorList>
            <person name="Li C."/>
            <person name="Lai Q."/>
            <person name="Shao Z."/>
        </authorList>
    </citation>
    <scope>NUCLEOTIDE SEQUENCE [LARGE SCALE GENOMIC DNA]</scope>
    <source>
        <strain evidence="7 8">C41B8</strain>
    </source>
</reference>
<keyword evidence="2" id="KW-0805">Transcription regulation</keyword>
<dbReference type="Gene3D" id="1.10.357.10">
    <property type="entry name" value="Tetracycline Repressor, domain 2"/>
    <property type="match status" value="1"/>
</dbReference>
<dbReference type="SUPFAM" id="SSF46689">
    <property type="entry name" value="Homeodomain-like"/>
    <property type="match status" value="1"/>
</dbReference>
<dbReference type="InterPro" id="IPR050109">
    <property type="entry name" value="HTH-type_TetR-like_transc_reg"/>
</dbReference>
<dbReference type="OrthoDB" id="7618612at2"/>
<dbReference type="PANTHER" id="PTHR30055:SF234">
    <property type="entry name" value="HTH-TYPE TRANSCRIPTIONAL REGULATOR BETI"/>
    <property type="match status" value="1"/>
</dbReference>
<dbReference type="eggNOG" id="COG1309">
    <property type="taxonomic scope" value="Bacteria"/>
</dbReference>
<feature type="domain" description="HTH tetR-type" evidence="6">
    <location>
        <begin position="8"/>
        <end position="68"/>
    </location>
</feature>
<dbReference type="Proteomes" id="UP000028302">
    <property type="component" value="Unassembled WGS sequence"/>
</dbReference>
<dbReference type="PRINTS" id="PR00455">
    <property type="entry name" value="HTHTETR"/>
</dbReference>
<accession>A0A084IMQ0</accession>
<dbReference type="GO" id="GO:0000976">
    <property type="term" value="F:transcription cis-regulatory region binding"/>
    <property type="evidence" value="ECO:0007669"/>
    <property type="project" value="TreeGrafter"/>
</dbReference>
<dbReference type="InterPro" id="IPR036271">
    <property type="entry name" value="Tet_transcr_reg_TetR-rel_C_sf"/>
</dbReference>
<evidence type="ECO:0000256" key="5">
    <source>
        <dbReference type="PROSITE-ProRule" id="PRU00335"/>
    </source>
</evidence>
<dbReference type="RefSeq" id="WP_037335906.1">
    <property type="nucleotide sequence ID" value="NZ_APNK01000007.1"/>
</dbReference>
<comment type="caution">
    <text evidence="7">The sequence shown here is derived from an EMBL/GenBank/DDBJ whole genome shotgun (WGS) entry which is preliminary data.</text>
</comment>
<organism evidence="7 8">
    <name type="scientific">Salinisphaera hydrothermalis (strain C41B8)</name>
    <dbReference type="NCBI Taxonomy" id="1304275"/>
    <lineage>
        <taxon>Bacteria</taxon>
        <taxon>Pseudomonadati</taxon>
        <taxon>Pseudomonadota</taxon>
        <taxon>Gammaproteobacteria</taxon>
        <taxon>Salinisphaerales</taxon>
        <taxon>Salinisphaeraceae</taxon>
        <taxon>Salinisphaera</taxon>
    </lineage>
</organism>
<evidence type="ECO:0000256" key="3">
    <source>
        <dbReference type="ARBA" id="ARBA00023125"/>
    </source>
</evidence>
<dbReference type="SUPFAM" id="SSF48498">
    <property type="entry name" value="Tetracyclin repressor-like, C-terminal domain"/>
    <property type="match status" value="1"/>
</dbReference>
<dbReference type="STRING" id="1304275.C41B8_06807"/>
<protein>
    <submittedName>
        <fullName evidence="7">TetR family transcriptional regulator</fullName>
    </submittedName>
</protein>
<dbReference type="Pfam" id="PF13977">
    <property type="entry name" value="TetR_C_6"/>
    <property type="match status" value="1"/>
</dbReference>
<dbReference type="InterPro" id="IPR039538">
    <property type="entry name" value="BetI_C"/>
</dbReference>
<dbReference type="GO" id="GO:0003700">
    <property type="term" value="F:DNA-binding transcription factor activity"/>
    <property type="evidence" value="ECO:0007669"/>
    <property type="project" value="TreeGrafter"/>
</dbReference>
<dbReference type="PROSITE" id="PS50977">
    <property type="entry name" value="HTH_TETR_2"/>
    <property type="match status" value="1"/>
</dbReference>
<feature type="DNA-binding region" description="H-T-H motif" evidence="5">
    <location>
        <begin position="31"/>
        <end position="50"/>
    </location>
</feature>
<evidence type="ECO:0000313" key="7">
    <source>
        <dbReference type="EMBL" id="KEZ77984.1"/>
    </source>
</evidence>
<dbReference type="InterPro" id="IPR001647">
    <property type="entry name" value="HTH_TetR"/>
</dbReference>
<evidence type="ECO:0000256" key="1">
    <source>
        <dbReference type="ARBA" id="ARBA00022491"/>
    </source>
</evidence>
<evidence type="ECO:0000256" key="2">
    <source>
        <dbReference type="ARBA" id="ARBA00023015"/>
    </source>
</evidence>
<dbReference type="EMBL" id="APNK01000007">
    <property type="protein sequence ID" value="KEZ77984.1"/>
    <property type="molecule type" value="Genomic_DNA"/>
</dbReference>